<dbReference type="Proteomes" id="UP000664859">
    <property type="component" value="Unassembled WGS sequence"/>
</dbReference>
<gene>
    <name evidence="2" type="ORF">JKP88DRAFT_249716</name>
</gene>
<evidence type="ECO:0000313" key="3">
    <source>
        <dbReference type="Proteomes" id="UP000664859"/>
    </source>
</evidence>
<accession>A0A835YM78</accession>
<name>A0A835YM78_9STRA</name>
<reference evidence="2" key="1">
    <citation type="submission" date="2021-02" db="EMBL/GenBank/DDBJ databases">
        <title>First Annotated Genome of the Yellow-green Alga Tribonema minus.</title>
        <authorList>
            <person name="Mahan K.M."/>
        </authorList>
    </citation>
    <scope>NUCLEOTIDE SEQUENCE</scope>
    <source>
        <strain evidence="2">UTEX B ZZ1240</strain>
    </source>
</reference>
<evidence type="ECO:0000313" key="2">
    <source>
        <dbReference type="EMBL" id="KAG5176165.1"/>
    </source>
</evidence>
<proteinExistence type="predicted"/>
<keyword evidence="3" id="KW-1185">Reference proteome</keyword>
<feature type="compositionally biased region" description="Polar residues" evidence="1">
    <location>
        <begin position="288"/>
        <end position="297"/>
    </location>
</feature>
<protein>
    <submittedName>
        <fullName evidence="2">Uncharacterized protein</fullName>
    </submittedName>
</protein>
<organism evidence="2 3">
    <name type="scientific">Tribonema minus</name>
    <dbReference type="NCBI Taxonomy" id="303371"/>
    <lineage>
        <taxon>Eukaryota</taxon>
        <taxon>Sar</taxon>
        <taxon>Stramenopiles</taxon>
        <taxon>Ochrophyta</taxon>
        <taxon>PX clade</taxon>
        <taxon>Xanthophyceae</taxon>
        <taxon>Tribonematales</taxon>
        <taxon>Tribonemataceae</taxon>
        <taxon>Tribonema</taxon>
    </lineage>
</organism>
<dbReference type="AlphaFoldDB" id="A0A835YM78"/>
<sequence>MPGVICISYDGGVRDVEKYFEAAVLTALPPPVRRTLSQTAPGVKLQAILAAYYGMLKHRAVFVVEVASLVTPEQLRNMLSAIKRLGFDEGLATFVVVLSATRSALGSNINLFAQRCRVFAAPDFSKEEACQYLESHLTVENDTLDMAEVVDRLGTRVGHLVDLCLLCDEEGAQTEQDVMRFVDRYRDKMIQHASSELNSFLHQAPIKSKKGNKVKGFLRRLLRSDDVLTITDAMEAFEFTTKYAVCRALVEGEALLVDLDTMAVKAHSVFMTEAIRAYIARPPCQKQKAATSAQRQTAKAKAPKHAQLPVSRAPKKRAADST</sequence>
<dbReference type="EMBL" id="JAFCMP010000540">
    <property type="protein sequence ID" value="KAG5176165.1"/>
    <property type="molecule type" value="Genomic_DNA"/>
</dbReference>
<feature type="region of interest" description="Disordered" evidence="1">
    <location>
        <begin position="286"/>
        <end position="322"/>
    </location>
</feature>
<comment type="caution">
    <text evidence="2">The sequence shown here is derived from an EMBL/GenBank/DDBJ whole genome shotgun (WGS) entry which is preliminary data.</text>
</comment>
<dbReference type="OrthoDB" id="10681387at2759"/>
<evidence type="ECO:0000256" key="1">
    <source>
        <dbReference type="SAM" id="MobiDB-lite"/>
    </source>
</evidence>